<feature type="domain" description="NAD-dependent epimerase/dehydratase" evidence="2">
    <location>
        <begin position="20"/>
        <end position="290"/>
    </location>
</feature>
<sequence>MNFIYVQVHNLLRANTMRLLITGICGFVGSTLAKAFRESSTDYKIIGIDNLSRSGSWINKEPLQKLGVEVRHGDIRQASDVLALPPVDWVIDAAANPCVLAGVDGKTNSLQLVQHNLQGTINLLEYCRSYQAGFILLSTSRVYNIPGLSHLQVKEINGAFKPIAEQKFPQGISLAGVSENYSTSPPVSLYGSTKVASEHLSLEYGATFNFPVWINRCGVMAGAGQFGHPGQGIFAFWIHSFREKRPLKYIGFGGKGYQVRDCLHPRDLISLLHQQFGEPLNTQKPRVINISGGVDNSMSLCQLSYWCENYFGSNEVIETDLERPFDIPWMILDPTQASHVWDWFPKTKIEQVLEEIAAYAEKNPNWCSLSLM</sequence>
<protein>
    <submittedName>
        <fullName evidence="3">NAD-dependent epimerase/dehydratase</fullName>
    </submittedName>
</protein>
<proteinExistence type="inferred from homology"/>
<dbReference type="EMBL" id="CP002198">
    <property type="protein sequence ID" value="ADN15186.1"/>
    <property type="molecule type" value="Genomic_DNA"/>
</dbReference>
<dbReference type="PANTHER" id="PTHR43000">
    <property type="entry name" value="DTDP-D-GLUCOSE 4,6-DEHYDRATASE-RELATED"/>
    <property type="match status" value="1"/>
</dbReference>
<dbReference type="Pfam" id="PF01370">
    <property type="entry name" value="Epimerase"/>
    <property type="match status" value="1"/>
</dbReference>
<dbReference type="SUPFAM" id="SSF51735">
    <property type="entry name" value="NAD(P)-binding Rossmann-fold domains"/>
    <property type="match status" value="1"/>
</dbReference>
<dbReference type="STRING" id="497965.Cyan7822_3234"/>
<evidence type="ECO:0000313" key="4">
    <source>
        <dbReference type="Proteomes" id="UP000008206"/>
    </source>
</evidence>
<dbReference type="eggNOG" id="COG0451">
    <property type="taxonomic scope" value="Bacteria"/>
</dbReference>
<dbReference type="Proteomes" id="UP000008206">
    <property type="component" value="Chromosome"/>
</dbReference>
<dbReference type="Gene3D" id="3.40.50.720">
    <property type="entry name" value="NAD(P)-binding Rossmann-like Domain"/>
    <property type="match status" value="1"/>
</dbReference>
<evidence type="ECO:0000256" key="1">
    <source>
        <dbReference type="ARBA" id="ARBA00007637"/>
    </source>
</evidence>
<dbReference type="HOGENOM" id="CLU_007383_1_7_3"/>
<organism evidence="3 4">
    <name type="scientific">Gloeothece verrucosa (strain PCC 7822)</name>
    <name type="common">Cyanothece sp. (strain PCC 7822)</name>
    <dbReference type="NCBI Taxonomy" id="497965"/>
    <lineage>
        <taxon>Bacteria</taxon>
        <taxon>Bacillati</taxon>
        <taxon>Cyanobacteriota</taxon>
        <taxon>Cyanophyceae</taxon>
        <taxon>Oscillatoriophycideae</taxon>
        <taxon>Chroococcales</taxon>
        <taxon>Aphanothecaceae</taxon>
        <taxon>Gloeothece</taxon>
        <taxon>Gloeothece verrucosa</taxon>
    </lineage>
</organism>
<dbReference type="InterPro" id="IPR001509">
    <property type="entry name" value="Epimerase_deHydtase"/>
</dbReference>
<dbReference type="InterPro" id="IPR036291">
    <property type="entry name" value="NAD(P)-bd_dom_sf"/>
</dbReference>
<comment type="similarity">
    <text evidence="1">Belongs to the NAD(P)-dependent epimerase/dehydratase family.</text>
</comment>
<dbReference type="KEGG" id="cyj:Cyan7822_3234"/>
<accession>E0UBX1</accession>
<evidence type="ECO:0000313" key="3">
    <source>
        <dbReference type="EMBL" id="ADN15186.1"/>
    </source>
</evidence>
<reference evidence="4" key="1">
    <citation type="journal article" date="2011" name="MBio">
        <title>Novel metabolic attributes of the genus Cyanothece, comprising a group of unicellular nitrogen-fixing Cyanobacteria.</title>
        <authorList>
            <person name="Bandyopadhyay A."/>
            <person name="Elvitigala T."/>
            <person name="Welsh E."/>
            <person name="Stockel J."/>
            <person name="Liberton M."/>
            <person name="Min H."/>
            <person name="Sherman L.A."/>
            <person name="Pakrasi H.B."/>
        </authorList>
    </citation>
    <scope>NUCLEOTIDE SEQUENCE [LARGE SCALE GENOMIC DNA]</scope>
    <source>
        <strain evidence="4">PCC 7822</strain>
    </source>
</reference>
<evidence type="ECO:0000259" key="2">
    <source>
        <dbReference type="Pfam" id="PF01370"/>
    </source>
</evidence>
<name>E0UBX1_GLOV7</name>
<dbReference type="AlphaFoldDB" id="E0UBX1"/>
<keyword evidence="4" id="KW-1185">Reference proteome</keyword>
<gene>
    <name evidence="3" type="ordered locus">Cyan7822_3234</name>
</gene>